<organism evidence="1 2">
    <name type="scientific">Lentibacter algarum</name>
    <dbReference type="NCBI Taxonomy" id="576131"/>
    <lineage>
        <taxon>Bacteria</taxon>
        <taxon>Pseudomonadati</taxon>
        <taxon>Pseudomonadota</taxon>
        <taxon>Alphaproteobacteria</taxon>
        <taxon>Rhodobacterales</taxon>
        <taxon>Roseobacteraceae</taxon>
        <taxon>Lentibacter</taxon>
    </lineage>
</organism>
<dbReference type="OrthoDB" id="7819947at2"/>
<proteinExistence type="predicted"/>
<dbReference type="GeneID" id="78123497"/>
<dbReference type="Proteomes" id="UP000199026">
    <property type="component" value="Unassembled WGS sequence"/>
</dbReference>
<evidence type="ECO:0000313" key="2">
    <source>
        <dbReference type="Proteomes" id="UP000199026"/>
    </source>
</evidence>
<dbReference type="EMBL" id="FNPR01000001">
    <property type="protein sequence ID" value="SDY19751.1"/>
    <property type="molecule type" value="Genomic_DNA"/>
</dbReference>
<name>A0A1H3HW75_9RHOB</name>
<evidence type="ECO:0008006" key="3">
    <source>
        <dbReference type="Google" id="ProtNLM"/>
    </source>
</evidence>
<evidence type="ECO:0000313" key="1">
    <source>
        <dbReference type="EMBL" id="SDY19751.1"/>
    </source>
</evidence>
<gene>
    <name evidence="1" type="ORF">SAMN05444486_101701</name>
</gene>
<protein>
    <recommendedName>
        <fullName evidence="3">Histidine kinase</fullName>
    </recommendedName>
</protein>
<dbReference type="RefSeq" id="WP_089888954.1">
    <property type="nucleotide sequence ID" value="NZ_CALLJM010000011.1"/>
</dbReference>
<keyword evidence="2" id="KW-1185">Reference proteome</keyword>
<sequence>MASRILVIGIVMLALLSGAAIYYLQVYAYYESIVPEGETDVMLTSLVSGTPEPILYDAFEAITATSSPIRYRACFTTPQSVALLSETYEYYENAEPLLAPSWFNCFDAKAVGVALENEEAVAFLGEQNIEYGIDRVVAILPDGRGFVWHQINECGAEVFDGKPVPEGCPEKP</sequence>
<dbReference type="Pfam" id="PF20044">
    <property type="entry name" value="DUF6446"/>
    <property type="match status" value="1"/>
</dbReference>
<reference evidence="1 2" key="1">
    <citation type="submission" date="2016-10" db="EMBL/GenBank/DDBJ databases">
        <authorList>
            <person name="de Groot N.N."/>
        </authorList>
    </citation>
    <scope>NUCLEOTIDE SEQUENCE [LARGE SCALE GENOMIC DNA]</scope>
    <source>
        <strain evidence="1 2">DSM 24677</strain>
    </source>
</reference>
<dbReference type="InterPro" id="IPR045616">
    <property type="entry name" value="DUF6446"/>
</dbReference>
<dbReference type="STRING" id="576131.SAMN05444486_101701"/>
<dbReference type="AlphaFoldDB" id="A0A1H3HW75"/>
<accession>A0A1H3HW75</accession>